<evidence type="ECO:0000313" key="3">
    <source>
        <dbReference type="EMBL" id="HDP15776.1"/>
    </source>
</evidence>
<gene>
    <name evidence="3" type="ORF">ENN26_08420</name>
</gene>
<name>A0A7C1CFV1_9CREN</name>
<dbReference type="PANTHER" id="PTHR30006:SF24">
    <property type="entry name" value="SLL0237 PROTEIN"/>
    <property type="match status" value="1"/>
</dbReference>
<dbReference type="InterPro" id="IPR006059">
    <property type="entry name" value="SBP"/>
</dbReference>
<dbReference type="Pfam" id="PF13416">
    <property type="entry name" value="SBP_bac_8"/>
    <property type="match status" value="1"/>
</dbReference>
<reference evidence="3" key="1">
    <citation type="journal article" date="2020" name="mSystems">
        <title>Genome- and Community-Level Interaction Insights into Carbon Utilization and Element Cycling Functions of Hydrothermarchaeota in Hydrothermal Sediment.</title>
        <authorList>
            <person name="Zhou Z."/>
            <person name="Liu Y."/>
            <person name="Xu W."/>
            <person name="Pan J."/>
            <person name="Luo Z.H."/>
            <person name="Li M."/>
        </authorList>
    </citation>
    <scope>NUCLEOTIDE SEQUENCE [LARGE SCALE GENOMIC DNA]</scope>
    <source>
        <strain evidence="3">SpSt-116</strain>
    </source>
</reference>
<proteinExistence type="predicted"/>
<keyword evidence="1" id="KW-0732">Signal</keyword>
<protein>
    <submittedName>
        <fullName evidence="3">ABC transporter substrate-binding protein</fullName>
    </submittedName>
</protein>
<evidence type="ECO:0000256" key="2">
    <source>
        <dbReference type="SAM" id="MobiDB-lite"/>
    </source>
</evidence>
<dbReference type="AlphaFoldDB" id="A0A7C1CFV1"/>
<dbReference type="PANTHER" id="PTHR30006">
    <property type="entry name" value="THIAMINE-BINDING PERIPLASMIC PROTEIN-RELATED"/>
    <property type="match status" value="1"/>
</dbReference>
<accession>A0A7C1CFV1</accession>
<feature type="region of interest" description="Disordered" evidence="2">
    <location>
        <begin position="30"/>
        <end position="72"/>
    </location>
</feature>
<sequence length="520" mass="57131">MNKKTTVLALAVLAILIVSAIFITLYKPPKPSQPSQPTQPSQPSQPGQPQPNQTAPTQPTTNQTQQQPPPSQGITLYVITRHEQTIQDVTRTMFLNSDVAKKYNIQNIVFLPINAEQWPDYIKNAAQKGQGIDVAWGGGPTLFNLIDDMGLIEPIDVNKHPEFKIILDEVAKLPKTIAGAETYKVGSDGKIHWIGASVSSFGFTVNKDILARYKLPTPLRWSDLGSPSYAVTLPALQVVGIADPTMSTSNTRIFEIILQAYGWDKGWRVLTLIAANSKIYSGSSDVRDAVIRGDLAVGTTIDFYGYTAQQQNPSCLYIIPKGESIVNADPIAVLKGSRNPAAAAAFVAWVLNENGGQIVWLDQKINRLPINPRVFDTPQGKQRPDLKKALDDVINAGGIPFNETLSSLWVTAVVDYFKATLVNAHDDLQPVWAQLVKAYNDKKITDAQFQQLVNMLTDPITFTDPLTGQQTTFTIDYAIKISSKLASDPAIYQRLMNDWTNAARAKYLKVQATLKQMTGG</sequence>
<dbReference type="EMBL" id="DSAY01000153">
    <property type="protein sequence ID" value="HDP15776.1"/>
    <property type="molecule type" value="Genomic_DNA"/>
</dbReference>
<evidence type="ECO:0000256" key="1">
    <source>
        <dbReference type="ARBA" id="ARBA00022729"/>
    </source>
</evidence>
<dbReference type="SUPFAM" id="SSF53850">
    <property type="entry name" value="Periplasmic binding protein-like II"/>
    <property type="match status" value="1"/>
</dbReference>
<dbReference type="Gene3D" id="3.40.190.10">
    <property type="entry name" value="Periplasmic binding protein-like II"/>
    <property type="match status" value="2"/>
</dbReference>
<feature type="compositionally biased region" description="Low complexity" evidence="2">
    <location>
        <begin position="35"/>
        <end position="66"/>
    </location>
</feature>
<organism evidence="3">
    <name type="scientific">Thermofilum adornatum</name>
    <dbReference type="NCBI Taxonomy" id="1365176"/>
    <lineage>
        <taxon>Archaea</taxon>
        <taxon>Thermoproteota</taxon>
        <taxon>Thermoprotei</taxon>
        <taxon>Thermofilales</taxon>
        <taxon>Thermofilaceae</taxon>
        <taxon>Thermofilum</taxon>
    </lineage>
</organism>
<comment type="caution">
    <text evidence="3">The sequence shown here is derived from an EMBL/GenBank/DDBJ whole genome shotgun (WGS) entry which is preliminary data.</text>
</comment>